<dbReference type="GO" id="GO:0008757">
    <property type="term" value="F:S-adenosylmethionine-dependent methyltransferase activity"/>
    <property type="evidence" value="ECO:0007669"/>
    <property type="project" value="InterPro"/>
</dbReference>
<dbReference type="GO" id="GO:0032259">
    <property type="term" value="P:methylation"/>
    <property type="evidence" value="ECO:0007669"/>
    <property type="project" value="UniProtKB-KW"/>
</dbReference>
<dbReference type="SUPFAM" id="SSF53335">
    <property type="entry name" value="S-adenosyl-L-methionine-dependent methyltransferases"/>
    <property type="match status" value="1"/>
</dbReference>
<name>A0A975TBB7_9NOST</name>
<accession>A0A975TBB7</accession>
<feature type="domain" description="Methyltransferase type 11" evidence="2">
    <location>
        <begin position="75"/>
        <end position="172"/>
    </location>
</feature>
<keyword evidence="1" id="KW-0808">Transferase</keyword>
<dbReference type="Pfam" id="PF08241">
    <property type="entry name" value="Methyltransf_11"/>
    <property type="match status" value="1"/>
</dbReference>
<protein>
    <submittedName>
        <fullName evidence="3">Methyltransferase type 11</fullName>
    </submittedName>
</protein>
<keyword evidence="4" id="KW-1185">Reference proteome</keyword>
<dbReference type="RefSeq" id="WP_190605550.1">
    <property type="nucleotide sequence ID" value="NZ_CP021056.1"/>
</dbReference>
<dbReference type="CDD" id="cd02440">
    <property type="entry name" value="AdoMet_MTases"/>
    <property type="match status" value="1"/>
</dbReference>
<dbReference type="KEGG" id="rsin:B6N60_03500"/>
<evidence type="ECO:0000313" key="4">
    <source>
        <dbReference type="Proteomes" id="UP000683511"/>
    </source>
</evidence>
<dbReference type="InterPro" id="IPR029063">
    <property type="entry name" value="SAM-dependent_MTases_sf"/>
</dbReference>
<evidence type="ECO:0000256" key="1">
    <source>
        <dbReference type="ARBA" id="ARBA00022679"/>
    </source>
</evidence>
<dbReference type="InterPro" id="IPR013216">
    <property type="entry name" value="Methyltransf_11"/>
</dbReference>
<reference evidence="3" key="1">
    <citation type="submission" date="2017-04" db="EMBL/GenBank/DDBJ databases">
        <title>Genome deletions in a multicellular cyanobacterial endosymbiont for morphological adaptation in marine diatoms.</title>
        <authorList>
            <person name="Wang Y."/>
            <person name="Gao H."/>
            <person name="Li R."/>
            <person name="Xu X."/>
        </authorList>
    </citation>
    <scope>NUCLEOTIDE SEQUENCE</scope>
    <source>
        <strain evidence="3">FACHB 800</strain>
    </source>
</reference>
<dbReference type="InterPro" id="IPR050447">
    <property type="entry name" value="Erg6_SMT_methyltransf"/>
</dbReference>
<evidence type="ECO:0000313" key="3">
    <source>
        <dbReference type="EMBL" id="QXE24791.1"/>
    </source>
</evidence>
<dbReference type="AlphaFoldDB" id="A0A975TBB7"/>
<dbReference type="PANTHER" id="PTHR44068:SF11">
    <property type="entry name" value="GERANYL DIPHOSPHATE 2-C-METHYLTRANSFERASE"/>
    <property type="match status" value="1"/>
</dbReference>
<organism evidence="3 4">
    <name type="scientific">Richelia sinica FACHB-800</name>
    <dbReference type="NCBI Taxonomy" id="1357546"/>
    <lineage>
        <taxon>Bacteria</taxon>
        <taxon>Bacillati</taxon>
        <taxon>Cyanobacteriota</taxon>
        <taxon>Cyanophyceae</taxon>
        <taxon>Nostocales</taxon>
        <taxon>Nostocaceae</taxon>
        <taxon>Richelia</taxon>
    </lineage>
</organism>
<gene>
    <name evidence="3" type="ORF">B6N60_03500</name>
</gene>
<keyword evidence="3" id="KW-0489">Methyltransferase</keyword>
<dbReference type="EMBL" id="CP021056">
    <property type="protein sequence ID" value="QXE24791.1"/>
    <property type="molecule type" value="Genomic_DNA"/>
</dbReference>
<evidence type="ECO:0000259" key="2">
    <source>
        <dbReference type="Pfam" id="PF08241"/>
    </source>
</evidence>
<dbReference type="Proteomes" id="UP000683511">
    <property type="component" value="Chromosome"/>
</dbReference>
<dbReference type="PANTHER" id="PTHR44068">
    <property type="entry name" value="ZGC:194242"/>
    <property type="match status" value="1"/>
</dbReference>
<dbReference type="Gene3D" id="3.40.50.150">
    <property type="entry name" value="Vaccinia Virus protein VP39"/>
    <property type="match status" value="1"/>
</dbReference>
<sequence>MSQNNICLPYFDKLLEQFRQGDAETLQAFGRHVHWGYWENPKTADGTVSDFAAAAEQLCRRVCDAGGVKDSIRLLDAGCGFGGTVASLNERFSNMALVGINIDERQLNRARAEVEPTNSNNIEFVQGDACQLPFEDASFDVVLAVECIFHFPSRERFFQEAKRVLKPGGKLALSDFVPLPLTYQLMNFVGQVIQSPVGQTYGQVDSRFTLNDYRKLAKDTGFIVTQEEDITKQTLPTYPVVKRIFGQMGGRVDEKATAEVELASSLGLLRYLILSFQSV</sequence>
<proteinExistence type="predicted"/>